<gene>
    <name evidence="2" type="ORF">DT23_15010</name>
</gene>
<dbReference type="InterPro" id="IPR018575">
    <property type="entry name" value="Restrct_endonuc_II_Eco29kI"/>
</dbReference>
<dbReference type="Pfam" id="PF09517">
    <property type="entry name" value="RE_Eco29kI"/>
    <property type="match status" value="1"/>
</dbReference>
<name>A0A074KEP1_9RHOB</name>
<sequence>MARKPELQKADETAAALGQFAEMVQDTEMTAPSRKRVLATIAEMKDALHTLERSIDPVRLPAAFFDPSEPRLIGHFVALALLSQERNPLESIAPFYGAGVYAIYYTGPADIYAPISGTETPIYVGKADPPTGAKTVVEQETKLFARLSEHRKNIEKVQGINLRDFECRALAVQSGYQAAAENHLIRLFWPIWNNETKILFGIGKHGDAATTRANNKSPWDTMHPGRKWAAGNPEAKSADDIRTDVAEHFRTKPMFRTTEDVFRAFAQGIRQADRLDPDDETEMDDEADEIR</sequence>
<dbReference type="STRING" id="1353528.DT23_15010"/>
<dbReference type="OrthoDB" id="4187639at2"/>
<comment type="caution">
    <text evidence="2">The sequence shown here is derived from an EMBL/GenBank/DDBJ whole genome shotgun (WGS) entry which is preliminary data.</text>
</comment>
<organism evidence="2 3">
    <name type="scientific">Thioclava indica</name>
    <dbReference type="NCBI Taxonomy" id="1353528"/>
    <lineage>
        <taxon>Bacteria</taxon>
        <taxon>Pseudomonadati</taxon>
        <taxon>Pseudomonadota</taxon>
        <taxon>Alphaproteobacteria</taxon>
        <taxon>Rhodobacterales</taxon>
        <taxon>Paracoccaceae</taxon>
        <taxon>Thioclava</taxon>
    </lineage>
</organism>
<dbReference type="RefSeq" id="WP_051697170.1">
    <property type="nucleotide sequence ID" value="NZ_AUNB01000025.1"/>
</dbReference>
<keyword evidence="3" id="KW-1185">Reference proteome</keyword>
<feature type="region of interest" description="Disordered" evidence="1">
    <location>
        <begin position="271"/>
        <end position="291"/>
    </location>
</feature>
<feature type="region of interest" description="Disordered" evidence="1">
    <location>
        <begin position="213"/>
        <end position="239"/>
    </location>
</feature>
<dbReference type="AlphaFoldDB" id="A0A074KEP1"/>
<accession>A0A074KEP1</accession>
<dbReference type="Proteomes" id="UP000027471">
    <property type="component" value="Unassembled WGS sequence"/>
</dbReference>
<evidence type="ECO:0000256" key="1">
    <source>
        <dbReference type="SAM" id="MobiDB-lite"/>
    </source>
</evidence>
<evidence type="ECO:0000313" key="3">
    <source>
        <dbReference type="Proteomes" id="UP000027471"/>
    </source>
</evidence>
<protein>
    <submittedName>
        <fullName evidence="2">Uncharacterized protein</fullName>
    </submittedName>
</protein>
<dbReference type="EMBL" id="AUNB01000025">
    <property type="protein sequence ID" value="KEO60032.1"/>
    <property type="molecule type" value="Genomic_DNA"/>
</dbReference>
<reference evidence="2 3" key="1">
    <citation type="journal article" date="2015" name="Antonie Van Leeuwenhoek">
        <title>Thioclava indica sp. nov., isolated from surface seawater of the Indian Ocean.</title>
        <authorList>
            <person name="Liu Y."/>
            <person name="Lai Q."/>
            <person name="Du J."/>
            <person name="Xu H."/>
            <person name="Jiang L."/>
            <person name="Shao Z."/>
        </authorList>
    </citation>
    <scope>NUCLEOTIDE SEQUENCE [LARGE SCALE GENOMIC DNA]</scope>
    <source>
        <strain evidence="2 3">DT23-4</strain>
    </source>
</reference>
<proteinExistence type="predicted"/>
<feature type="compositionally biased region" description="Acidic residues" evidence="1">
    <location>
        <begin position="276"/>
        <end position="291"/>
    </location>
</feature>
<evidence type="ECO:0000313" key="2">
    <source>
        <dbReference type="EMBL" id="KEO60032.1"/>
    </source>
</evidence>
<dbReference type="eggNOG" id="COG0863">
    <property type="taxonomic scope" value="Bacteria"/>
</dbReference>